<evidence type="ECO:0000259" key="11">
    <source>
        <dbReference type="PROSITE" id="PS50929"/>
    </source>
</evidence>
<feature type="transmembrane region" description="Helical" evidence="10">
    <location>
        <begin position="178"/>
        <end position="201"/>
    </location>
</feature>
<keyword evidence="3" id="KW-0926">Vacuole</keyword>
<dbReference type="FunFam" id="1.20.1560.10:FF:000020">
    <property type="entry name" value="ABC metal ion transporter"/>
    <property type="match status" value="1"/>
</dbReference>
<feature type="transmembrane region" description="Helical" evidence="10">
    <location>
        <begin position="626"/>
        <end position="647"/>
    </location>
</feature>
<dbReference type="EMBL" id="GEEE01005986">
    <property type="protein sequence ID" value="JAP57239.1"/>
    <property type="molecule type" value="Transcribed_RNA"/>
</dbReference>
<dbReference type="PANTHER" id="PTHR24223:SF443">
    <property type="entry name" value="MULTIDRUG-RESISTANCE LIKE PROTEIN 1, ISOFORM I"/>
    <property type="match status" value="1"/>
</dbReference>
<dbReference type="PANTHER" id="PTHR24223">
    <property type="entry name" value="ATP-BINDING CASSETTE SUB-FAMILY C"/>
    <property type="match status" value="1"/>
</dbReference>
<evidence type="ECO:0000256" key="2">
    <source>
        <dbReference type="ARBA" id="ARBA00022448"/>
    </source>
</evidence>
<keyword evidence="8 10" id="KW-1133">Transmembrane helix</keyword>
<feature type="transmembrane region" description="Helical" evidence="10">
    <location>
        <begin position="132"/>
        <end position="158"/>
    </location>
</feature>
<comment type="subcellular location">
    <subcellularLocation>
        <location evidence="1">Vacuole membrane</location>
        <topology evidence="1">Multi-pass membrane protein</topology>
    </subcellularLocation>
</comment>
<dbReference type="PROSITE" id="PS50929">
    <property type="entry name" value="ABC_TM1F"/>
    <property type="match status" value="1"/>
</dbReference>
<dbReference type="InterPro" id="IPR036640">
    <property type="entry name" value="ABC1_TM_sf"/>
</dbReference>
<evidence type="ECO:0000256" key="5">
    <source>
        <dbReference type="ARBA" id="ARBA00022737"/>
    </source>
</evidence>
<dbReference type="GO" id="GO:0005524">
    <property type="term" value="F:ATP binding"/>
    <property type="evidence" value="ECO:0007669"/>
    <property type="project" value="UniProtKB-KW"/>
</dbReference>
<feature type="transmembrane region" description="Helical" evidence="10">
    <location>
        <begin position="702"/>
        <end position="721"/>
    </location>
</feature>
<feature type="transmembrane region" description="Helical" evidence="10">
    <location>
        <begin position="727"/>
        <end position="746"/>
    </location>
</feature>
<evidence type="ECO:0000256" key="8">
    <source>
        <dbReference type="ARBA" id="ARBA00022989"/>
    </source>
</evidence>
<dbReference type="InterPro" id="IPR003439">
    <property type="entry name" value="ABC_transporter-like_ATP-bd"/>
</dbReference>
<feature type="transmembrane region" description="Helical" evidence="10">
    <location>
        <begin position="844"/>
        <end position="869"/>
    </location>
</feature>
<reference evidence="12" key="1">
    <citation type="submission" date="2016-01" db="EMBL/GenBank/DDBJ databases">
        <title>Reference transcriptome for the parasite Schistocephalus solidus: insights into the molecular evolution of parasitism.</title>
        <authorList>
            <person name="Hebert F.O."/>
            <person name="Grambauer S."/>
            <person name="Barber I."/>
            <person name="Landry C.R."/>
            <person name="Aubin-Horth N."/>
        </authorList>
    </citation>
    <scope>NUCLEOTIDE SEQUENCE</scope>
</reference>
<dbReference type="SUPFAM" id="SSF52540">
    <property type="entry name" value="P-loop containing nucleoside triphosphate hydrolases"/>
    <property type="match status" value="1"/>
</dbReference>
<feature type="transmembrane region" description="Helical" evidence="10">
    <location>
        <begin position="804"/>
        <end position="832"/>
    </location>
</feature>
<feature type="domain" description="ABC transmembrane type-1" evidence="11">
    <location>
        <begin position="587"/>
        <end position="870"/>
    </location>
</feature>
<feature type="transmembrane region" description="Helical" evidence="10">
    <location>
        <begin position="101"/>
        <end position="120"/>
    </location>
</feature>
<dbReference type="InterPro" id="IPR027417">
    <property type="entry name" value="P-loop_NTPase"/>
</dbReference>
<feature type="transmembrane region" description="Helical" evidence="10">
    <location>
        <begin position="585"/>
        <end position="606"/>
    </location>
</feature>
<dbReference type="InterPro" id="IPR050173">
    <property type="entry name" value="ABC_transporter_C-like"/>
</dbReference>
<feature type="transmembrane region" description="Helical" evidence="10">
    <location>
        <begin position="32"/>
        <end position="56"/>
    </location>
</feature>
<dbReference type="CDD" id="cd18595">
    <property type="entry name" value="ABC_6TM_MRP1_2_3_6_D1_like"/>
    <property type="match status" value="1"/>
</dbReference>
<keyword evidence="4 10" id="KW-0812">Transmembrane</keyword>
<dbReference type="AlphaFoldDB" id="A0A0X3PZZ4"/>
<name>A0A0X3PZZ4_SCHSO</name>
<feature type="transmembrane region" description="Helical" evidence="10">
    <location>
        <begin position="68"/>
        <end position="89"/>
    </location>
</feature>
<dbReference type="GO" id="GO:0005774">
    <property type="term" value="C:vacuolar membrane"/>
    <property type="evidence" value="ECO:0007669"/>
    <property type="project" value="UniProtKB-SubCell"/>
</dbReference>
<evidence type="ECO:0000256" key="1">
    <source>
        <dbReference type="ARBA" id="ARBA00004128"/>
    </source>
</evidence>
<proteinExistence type="predicted"/>
<keyword evidence="7" id="KW-0067">ATP-binding</keyword>
<dbReference type="GO" id="GO:0016887">
    <property type="term" value="F:ATP hydrolysis activity"/>
    <property type="evidence" value="ECO:0007669"/>
    <property type="project" value="InterPro"/>
</dbReference>
<evidence type="ECO:0000256" key="10">
    <source>
        <dbReference type="SAM" id="Phobius"/>
    </source>
</evidence>
<dbReference type="Gene3D" id="1.20.1560.10">
    <property type="entry name" value="ABC transporter type 1, transmembrane domain"/>
    <property type="match status" value="1"/>
</dbReference>
<dbReference type="SUPFAM" id="SSF90123">
    <property type="entry name" value="ABC transporter transmembrane region"/>
    <property type="match status" value="1"/>
</dbReference>
<dbReference type="Gene3D" id="3.40.50.300">
    <property type="entry name" value="P-loop containing nucleotide triphosphate hydrolases"/>
    <property type="match status" value="1"/>
</dbReference>
<keyword evidence="9 10" id="KW-0472">Membrane</keyword>
<dbReference type="CDD" id="cd03250">
    <property type="entry name" value="ABCC_MRP_domain1"/>
    <property type="match status" value="1"/>
</dbReference>
<feature type="non-terminal residue" evidence="12">
    <location>
        <position position="1050"/>
    </location>
</feature>
<evidence type="ECO:0000256" key="4">
    <source>
        <dbReference type="ARBA" id="ARBA00022692"/>
    </source>
</evidence>
<dbReference type="InterPro" id="IPR011527">
    <property type="entry name" value="ABC1_TM_dom"/>
</dbReference>
<evidence type="ECO:0000256" key="3">
    <source>
        <dbReference type="ARBA" id="ARBA00022554"/>
    </source>
</evidence>
<dbReference type="Pfam" id="PF00664">
    <property type="entry name" value="ABC_membrane"/>
    <property type="match status" value="1"/>
</dbReference>
<keyword evidence="6" id="KW-0547">Nucleotide-binding</keyword>
<evidence type="ECO:0000313" key="12">
    <source>
        <dbReference type="EMBL" id="JAP57239.1"/>
    </source>
</evidence>
<protein>
    <recommendedName>
        <fullName evidence="11">ABC transmembrane type-1 domain-containing protein</fullName>
    </recommendedName>
</protein>
<evidence type="ECO:0000256" key="7">
    <source>
        <dbReference type="ARBA" id="ARBA00022840"/>
    </source>
</evidence>
<evidence type="ECO:0000256" key="9">
    <source>
        <dbReference type="ARBA" id="ARBA00023136"/>
    </source>
</evidence>
<keyword evidence="5" id="KW-0677">Repeat</keyword>
<dbReference type="GO" id="GO:0000323">
    <property type="term" value="C:lytic vacuole"/>
    <property type="evidence" value="ECO:0007669"/>
    <property type="project" value="UniProtKB-ARBA"/>
</dbReference>
<sequence>MVSFREFFCLGYDSNYSVEWVQEIPNISQCDLYVTLPIILLAYTLVVSLPYLFLLFRKKHSSRRCTKLLVLKNVLFFALLVLICSKIAVLSTVSSKTSWSLLQPSSFCLAVILQLLILNLQCFRDVTPSGVFFLSSVLLFLFSLVQVWSDVVIFFANSDAADPLPTYKWQLDITPTDLIDYLLAPVAAGCLLVSCFSSRFYPDSVPNRRRVGINAHQSPSHVLRNAGNEAPQDDKQALGVTEISTTGRRSRSPPAATFTKSPLGDKFARVSNSAKSQHWSDEQRNTGYETTLLPICPEKYASFPSRLTFFWFTGTVIKGFRKSLNISDIWRLEKKYTTVYLDKHFLAYVGCYMGLHLLSTQDQPRTTEFFSTYNPETMSNTESLPASLVKQRRSSENQLASVPCSKVSRNSTSTLDNAGHLNNRSGATCNTVHCDTNRRNTCAHFPGLRSDRVSSVGLEGDLNAHGASRALSHGNVKTDKSKLPPVRCGNLSGLQFSGTSRNAGRSTDKTVDAEPILRTDHPDHTVNDSPKRTSNVSADHLTNISGKNFSDNADHPVPAAGDEKSVKAKFNCGLIRALLATYWPALLVSAFFKLCHDLFLFCGPLLLKRLIGFLENDKNEPLWHGYLYASAMFLVAMLQSFVLHQYFRRQGVIGMNIRSVLVSAVYRKSLRLSSEARCQSTVGEITNLMSTDAQRFNYLMQYINMIWSAPLQITVALVLLWNELGPSILAGLAVLVVMIPSNAYIAKISKSIQEKQLKQSDARIKFINELLNGIRVLKLYAWEPSFIREVNAVRNKELAYLRKYAYLDCCISFVFNCAPILVALCTFAAYIYSSPENVLNAEKAFVSLSLFNILRFPLFMFPNLLSNLVQAYVSIRRLTNFLLNSELDLLAVSHEETPGVAAVIEHGTFSWESDSEPFIQNMTIYFPEGQSTAIVGRVGSGKSSLLNALLGNMERISGRVNIKGSIAYVAQQAWIFNGTLRDNILFHKPFDAERYERILSACALQQDLTILPSGDLTLIGDKGINLSGGQKQRISIARACYSEADVYLFD</sequence>
<dbReference type="Pfam" id="PF00005">
    <property type="entry name" value="ABC_tran"/>
    <property type="match status" value="1"/>
</dbReference>
<gene>
    <name evidence="12" type="ORF">TR136929</name>
</gene>
<keyword evidence="2" id="KW-0813">Transport</keyword>
<organism evidence="12">
    <name type="scientific">Schistocephalus solidus</name>
    <name type="common">Tapeworm</name>
    <dbReference type="NCBI Taxonomy" id="70667"/>
    <lineage>
        <taxon>Eukaryota</taxon>
        <taxon>Metazoa</taxon>
        <taxon>Spiralia</taxon>
        <taxon>Lophotrochozoa</taxon>
        <taxon>Platyhelminthes</taxon>
        <taxon>Cestoda</taxon>
        <taxon>Eucestoda</taxon>
        <taxon>Diphyllobothriidea</taxon>
        <taxon>Diphyllobothriidae</taxon>
        <taxon>Schistocephalus</taxon>
    </lineage>
</organism>
<dbReference type="GO" id="GO:0140359">
    <property type="term" value="F:ABC-type transporter activity"/>
    <property type="evidence" value="ECO:0007669"/>
    <property type="project" value="InterPro"/>
</dbReference>
<accession>A0A0X3PZZ4</accession>
<evidence type="ECO:0000256" key="6">
    <source>
        <dbReference type="ARBA" id="ARBA00022741"/>
    </source>
</evidence>